<gene>
    <name evidence="2" type="ORF">C7383_111130</name>
</gene>
<keyword evidence="1" id="KW-0472">Membrane</keyword>
<dbReference type="RefSeq" id="WP_148410782.1">
    <property type="nucleotide sequence ID" value="NZ_CABJAT010000006.1"/>
</dbReference>
<sequence>MKRLRNKDGSTIVSVMVAFVILLLAVAMFFTAVTFATRLIDTAVDIRQNTEKAMEIFYTDGGASAENPKYIDLVPAGSTPGGSIVMPAKLGTYDTGIRQLAYFVAREGGLGYKRAKNIMDDIFSNRTEYESIFGNGYNSYSGNNYNTYIKSKNDGKYPPALITELNTAQKALEALYGESISMPEGITWHANNTSERSQSGYYLIASNAPEPWRANMIYINGHLYVSTATEMILGVKTNTTQETSQFYKFSIQQLTDALEGKTTSKQELNEMKLSEKFIKVS</sequence>
<evidence type="ECO:0000313" key="3">
    <source>
        <dbReference type="Proteomes" id="UP000245412"/>
    </source>
</evidence>
<proteinExistence type="predicted"/>
<keyword evidence="1" id="KW-1133">Transmembrane helix</keyword>
<evidence type="ECO:0000313" key="2">
    <source>
        <dbReference type="EMBL" id="PWJ73794.1"/>
    </source>
</evidence>
<feature type="transmembrane region" description="Helical" evidence="1">
    <location>
        <begin position="12"/>
        <end position="36"/>
    </location>
</feature>
<dbReference type="Proteomes" id="UP000245412">
    <property type="component" value="Unassembled WGS sequence"/>
</dbReference>
<accession>A0AB73T167</accession>
<comment type="caution">
    <text evidence="2">The sequence shown here is derived from an EMBL/GenBank/DDBJ whole genome shotgun (WGS) entry which is preliminary data.</text>
</comment>
<keyword evidence="1" id="KW-0812">Transmembrane</keyword>
<organism evidence="2 3">
    <name type="scientific">Murimonas intestini</name>
    <dbReference type="NCBI Taxonomy" id="1337051"/>
    <lineage>
        <taxon>Bacteria</taxon>
        <taxon>Bacillati</taxon>
        <taxon>Bacillota</taxon>
        <taxon>Clostridia</taxon>
        <taxon>Lachnospirales</taxon>
        <taxon>Lachnospiraceae</taxon>
        <taxon>Murimonas</taxon>
    </lineage>
</organism>
<reference evidence="2 3" key="1">
    <citation type="submission" date="2018-05" db="EMBL/GenBank/DDBJ databases">
        <authorList>
            <person name="Goeker M."/>
            <person name="Huntemann M."/>
            <person name="Clum A."/>
            <person name="Pillay M."/>
            <person name="Palaniappan K."/>
            <person name="Varghese N."/>
            <person name="Mikhailova N."/>
            <person name="Stamatis D."/>
            <person name="Reddy T."/>
            <person name="Daum C."/>
            <person name="Shapiro N."/>
            <person name="Ivanova N."/>
            <person name="Kyrpides N."/>
            <person name="Woyke T."/>
        </authorList>
    </citation>
    <scope>NUCLEOTIDE SEQUENCE [LARGE SCALE GENOMIC DNA]</scope>
    <source>
        <strain evidence="2 3">DSM 26524</strain>
    </source>
</reference>
<evidence type="ECO:0008006" key="4">
    <source>
        <dbReference type="Google" id="ProtNLM"/>
    </source>
</evidence>
<dbReference type="AlphaFoldDB" id="A0AB73T167"/>
<protein>
    <recommendedName>
        <fullName evidence="4">Pilus assembly protein PilX</fullName>
    </recommendedName>
</protein>
<evidence type="ECO:0000256" key="1">
    <source>
        <dbReference type="SAM" id="Phobius"/>
    </source>
</evidence>
<dbReference type="EMBL" id="QGGY01000011">
    <property type="protein sequence ID" value="PWJ73794.1"/>
    <property type="molecule type" value="Genomic_DNA"/>
</dbReference>
<keyword evidence="3" id="KW-1185">Reference proteome</keyword>
<name>A0AB73T167_9FIRM</name>